<evidence type="ECO:0000259" key="2">
    <source>
        <dbReference type="Pfam" id="PF23559"/>
    </source>
</evidence>
<accession>A0A835F977</accession>
<dbReference type="InterPro" id="IPR058922">
    <property type="entry name" value="WHD_DRP"/>
</dbReference>
<dbReference type="Pfam" id="PF23598">
    <property type="entry name" value="LRR_14"/>
    <property type="match status" value="1"/>
</dbReference>
<dbReference type="InterPro" id="IPR055414">
    <property type="entry name" value="LRR_R13L4/SHOC2-like"/>
</dbReference>
<dbReference type="Proteomes" id="UP000636709">
    <property type="component" value="Unassembled WGS sequence"/>
</dbReference>
<dbReference type="PANTHER" id="PTHR23155">
    <property type="entry name" value="DISEASE RESISTANCE PROTEIN RP"/>
    <property type="match status" value="1"/>
</dbReference>
<proteinExistence type="predicted"/>
<dbReference type="InterPro" id="IPR044974">
    <property type="entry name" value="Disease_R_plants"/>
</dbReference>
<sequence length="604" mass="67949">MIFDTNSMIWVWIGEGFVQCKKGEDNLFQAGERYFKELVNRSMIQPMEDNFDKFEQWFRVHDIVFDLICELSRDENFATTLGSREQQASLACSTRAKKIGMHHLDSKVRRLAVHNLHVQNLPEETMDKPEVLRSLNIVGSEIGNMIPLDSFKVCRVVYIHGCQVPIHLKHMGRLLHLKYLEIQDTLVPELPKEIGHLKSLQALLLNNIGLDELPPAVCSLTQLMCLIAEGFQRFPADRMGNLTSLEELRLKSVAGRSSTKDLVVELGKLTRLRMVTINFSEELEESLQKALVQSLCNMQELQELALYSKMLAPPGDSAWEGWVPPRKLRRLLISGIIFTRLPGWINNYRLPLLYFLSMAVYVVQVQDLDNLARLPVLSYLMLDGYSWPPGYTVGTGGFKNMKFCFVGTALKFHVGAMPRLEQLEFGVNAGHGSFEANGVPFKQIPTKDAIVDLDLGLDNLLSLEIVTANVNCLGATAAEVEEVEAVVRGQMEGHPNRPTIRLNRVYENCMLPDEDLEAQLQQRAEELIINISVLGWNDESDATFISVLRSFQRLQKAVISMDCAGASLCEVDKVEAALRHAADVHPGHPTIELIKINTEVTASI</sequence>
<comment type="caution">
    <text evidence="4">The sequence shown here is derived from an EMBL/GenBank/DDBJ whole genome shotgun (WGS) entry which is preliminary data.</text>
</comment>
<name>A0A835F977_9POAL</name>
<keyword evidence="5" id="KW-1185">Reference proteome</keyword>
<dbReference type="GO" id="GO:0098542">
    <property type="term" value="P:defense response to other organism"/>
    <property type="evidence" value="ECO:0007669"/>
    <property type="project" value="TreeGrafter"/>
</dbReference>
<dbReference type="Gene3D" id="3.80.10.10">
    <property type="entry name" value="Ribonuclease Inhibitor"/>
    <property type="match status" value="1"/>
</dbReference>
<evidence type="ECO:0000313" key="5">
    <source>
        <dbReference type="Proteomes" id="UP000636709"/>
    </source>
</evidence>
<feature type="domain" description="Disease resistance R13L4/SHOC-2-like LRR" evidence="3">
    <location>
        <begin position="132"/>
        <end position="500"/>
    </location>
</feature>
<keyword evidence="1" id="KW-0677">Repeat</keyword>
<feature type="domain" description="Disease resistance protein winged helix" evidence="2">
    <location>
        <begin position="3"/>
        <end position="68"/>
    </location>
</feature>
<organism evidence="4 5">
    <name type="scientific">Digitaria exilis</name>
    <dbReference type="NCBI Taxonomy" id="1010633"/>
    <lineage>
        <taxon>Eukaryota</taxon>
        <taxon>Viridiplantae</taxon>
        <taxon>Streptophyta</taxon>
        <taxon>Embryophyta</taxon>
        <taxon>Tracheophyta</taxon>
        <taxon>Spermatophyta</taxon>
        <taxon>Magnoliopsida</taxon>
        <taxon>Liliopsida</taxon>
        <taxon>Poales</taxon>
        <taxon>Poaceae</taxon>
        <taxon>PACMAD clade</taxon>
        <taxon>Panicoideae</taxon>
        <taxon>Panicodae</taxon>
        <taxon>Paniceae</taxon>
        <taxon>Anthephorinae</taxon>
        <taxon>Digitaria</taxon>
    </lineage>
</organism>
<dbReference type="AlphaFoldDB" id="A0A835F977"/>
<protein>
    <submittedName>
        <fullName evidence="4">Uncharacterized protein</fullName>
    </submittedName>
</protein>
<dbReference type="Pfam" id="PF23559">
    <property type="entry name" value="WHD_DRP"/>
    <property type="match status" value="1"/>
</dbReference>
<dbReference type="EMBL" id="JACEFO010001605">
    <property type="protein sequence ID" value="KAF8732110.1"/>
    <property type="molecule type" value="Genomic_DNA"/>
</dbReference>
<reference evidence="4" key="1">
    <citation type="submission" date="2020-07" db="EMBL/GenBank/DDBJ databases">
        <title>Genome sequence and genetic diversity analysis of an under-domesticated orphan crop, white fonio (Digitaria exilis).</title>
        <authorList>
            <person name="Bennetzen J.L."/>
            <person name="Chen S."/>
            <person name="Ma X."/>
            <person name="Wang X."/>
            <person name="Yssel A.E.J."/>
            <person name="Chaluvadi S.R."/>
            <person name="Johnson M."/>
            <person name="Gangashetty P."/>
            <person name="Hamidou F."/>
            <person name="Sanogo M.D."/>
            <person name="Zwaenepoel A."/>
            <person name="Wallace J."/>
            <person name="Van De Peer Y."/>
            <person name="Van Deynze A."/>
        </authorList>
    </citation>
    <scope>NUCLEOTIDE SEQUENCE</scope>
    <source>
        <tissue evidence="4">Leaves</tissue>
    </source>
</reference>
<dbReference type="OrthoDB" id="678528at2759"/>
<gene>
    <name evidence="4" type="ORF">HU200_016071</name>
</gene>
<evidence type="ECO:0000259" key="3">
    <source>
        <dbReference type="Pfam" id="PF23598"/>
    </source>
</evidence>
<dbReference type="PANTHER" id="PTHR23155:SF1181">
    <property type="entry name" value="OS08G0170200 PROTEIN"/>
    <property type="match status" value="1"/>
</dbReference>
<evidence type="ECO:0000313" key="4">
    <source>
        <dbReference type="EMBL" id="KAF8732110.1"/>
    </source>
</evidence>
<evidence type="ECO:0000256" key="1">
    <source>
        <dbReference type="ARBA" id="ARBA00022737"/>
    </source>
</evidence>
<dbReference type="SUPFAM" id="SSF52058">
    <property type="entry name" value="L domain-like"/>
    <property type="match status" value="1"/>
</dbReference>
<dbReference type="InterPro" id="IPR032675">
    <property type="entry name" value="LRR_dom_sf"/>
</dbReference>